<dbReference type="RefSeq" id="WP_251610598.1">
    <property type="nucleotide sequence ID" value="NZ_JAMQJY010000003.1"/>
</dbReference>
<evidence type="ECO:0000313" key="4">
    <source>
        <dbReference type="Proteomes" id="UP001203665"/>
    </source>
</evidence>
<accession>A0ABT0XMI8</accession>
<organism evidence="3 4">
    <name type="scientific">Alkalicoccobacillus plakortidis</name>
    <dbReference type="NCBI Taxonomy" id="444060"/>
    <lineage>
        <taxon>Bacteria</taxon>
        <taxon>Bacillati</taxon>
        <taxon>Bacillota</taxon>
        <taxon>Bacilli</taxon>
        <taxon>Bacillales</taxon>
        <taxon>Bacillaceae</taxon>
        <taxon>Alkalicoccobacillus</taxon>
    </lineage>
</organism>
<gene>
    <name evidence="3" type="ORF">NDM98_17940</name>
</gene>
<keyword evidence="4" id="KW-1185">Reference proteome</keyword>
<name>A0ABT0XMI8_9BACI</name>
<comment type="caution">
    <text evidence="3">The sequence shown here is derived from an EMBL/GenBank/DDBJ whole genome shotgun (WGS) entry which is preliminary data.</text>
</comment>
<evidence type="ECO:0008006" key="5">
    <source>
        <dbReference type="Google" id="ProtNLM"/>
    </source>
</evidence>
<evidence type="ECO:0000313" key="3">
    <source>
        <dbReference type="EMBL" id="MCM2677123.1"/>
    </source>
</evidence>
<feature type="region of interest" description="Disordered" evidence="2">
    <location>
        <begin position="24"/>
        <end position="87"/>
    </location>
</feature>
<sequence>MKKYIKISASMLVSIGILTACGGSDKQASELSTANESEESSVDNEPEITEQENSTNEEENNEDISSEQDKEDNQDEKNSAEDQMNLEIGDTAIIESTIGMYKVTLNNVQFKEEIEGESSQLEAYLLVEYTLENVGEESIEVWESMRTVEATDWLEGSGQSDVSGQFDSLESFEDNILDPGEKAKGEVLYNIYDADEFYVRAHQGLIASGGLKNDILFTFQKSEIE</sequence>
<evidence type="ECO:0000256" key="2">
    <source>
        <dbReference type="SAM" id="MobiDB-lite"/>
    </source>
</evidence>
<dbReference type="InterPro" id="IPR029050">
    <property type="entry name" value="Immunoprotect_excell_Ig-like"/>
</dbReference>
<dbReference type="PROSITE" id="PS51257">
    <property type="entry name" value="PROKAR_LIPOPROTEIN"/>
    <property type="match status" value="1"/>
</dbReference>
<reference evidence="3" key="1">
    <citation type="submission" date="2022-06" db="EMBL/GenBank/DDBJ databases">
        <title>Alkalicoccobacillus porphyridii sp. nov., isolated from a marine red alga, Porphyridium purpureum and reclassification of Shouchella plakortidis and Shouchella gibsonii as Alkalicoccobacillus plakortidis comb. nov. and Alkalicoccobacillus gibsonii comb. nov.</title>
        <authorList>
            <person name="Kim K.H."/>
            <person name="Lee J.K."/>
            <person name="Han D.M."/>
            <person name="Baek J.H."/>
            <person name="Jeon C.O."/>
        </authorList>
    </citation>
    <scope>NUCLEOTIDE SEQUENCE</scope>
    <source>
        <strain evidence="3">DSM 19153</strain>
    </source>
</reference>
<dbReference type="Gene3D" id="2.60.40.1240">
    <property type="match status" value="1"/>
</dbReference>
<proteinExistence type="predicted"/>
<dbReference type="EMBL" id="JAMQJY010000003">
    <property type="protein sequence ID" value="MCM2677123.1"/>
    <property type="molecule type" value="Genomic_DNA"/>
</dbReference>
<keyword evidence="1" id="KW-0732">Signal</keyword>
<dbReference type="Proteomes" id="UP001203665">
    <property type="component" value="Unassembled WGS sequence"/>
</dbReference>
<protein>
    <recommendedName>
        <fullName evidence="5">DUF4352 domain-containing protein</fullName>
    </recommendedName>
</protein>
<feature type="compositionally biased region" description="Acidic residues" evidence="2">
    <location>
        <begin position="36"/>
        <end position="74"/>
    </location>
</feature>
<evidence type="ECO:0000256" key="1">
    <source>
        <dbReference type="ARBA" id="ARBA00022729"/>
    </source>
</evidence>